<sequence>MKYIAIIFAFLLVTIGSQGQVSAVSETMIQSILKINADKNDKEFIKGFINHYKKAQIAYYDDINADLVGVCMKLNTKANTTQLLPAKYSFDDASGKMSLAAIEKDSASLDAKVYNELFIRNPLYIHKNKYYSSLKYHISTDDGKPEFVEADLKMTDARRISFFRKIGDEIFVISLNKNDVNSGDVLLYQFNKKSITGEDYQMIAMEKNRLRNNAKTQVARASYPLFHDYRIDELRSGVRELMYYEPFRKDEVLRAAYRKINTKLDRETIRAFENELKYFAVLNIPDSLKQPLYEEMANINHLSVHALADIYLGKKQYDSAELYFKKSLYELPLVTVSGTTFEKDAHRILYDLGMIYKSWGRQNEAIAYLIPLLASEHNENAADKRLMELLDETVNKQTLKSDIDKAITNFTLNKDGFHHLVFRSIPVRYFQIFISKESFKQEILDSDFYKALNL</sequence>
<proteinExistence type="predicted"/>
<evidence type="ECO:0000256" key="1">
    <source>
        <dbReference type="SAM" id="SignalP"/>
    </source>
</evidence>
<dbReference type="Gene3D" id="1.25.40.10">
    <property type="entry name" value="Tetratricopeptide repeat domain"/>
    <property type="match status" value="1"/>
</dbReference>
<dbReference type="RefSeq" id="WP_407032308.1">
    <property type="nucleotide sequence ID" value="NZ_JAQGEF010000020.1"/>
</dbReference>
<dbReference type="EMBL" id="JAQGEF010000020">
    <property type="protein sequence ID" value="MDA3615979.1"/>
    <property type="molecule type" value="Genomic_DNA"/>
</dbReference>
<keyword evidence="1" id="KW-0732">Signal</keyword>
<evidence type="ECO:0008006" key="4">
    <source>
        <dbReference type="Google" id="ProtNLM"/>
    </source>
</evidence>
<comment type="caution">
    <text evidence="2">The sequence shown here is derived from an EMBL/GenBank/DDBJ whole genome shotgun (WGS) entry which is preliminary data.</text>
</comment>
<dbReference type="Proteomes" id="UP001210231">
    <property type="component" value="Unassembled WGS sequence"/>
</dbReference>
<accession>A0ABT4UMA5</accession>
<feature type="signal peptide" evidence="1">
    <location>
        <begin position="1"/>
        <end position="19"/>
    </location>
</feature>
<keyword evidence="3" id="KW-1185">Reference proteome</keyword>
<evidence type="ECO:0000313" key="2">
    <source>
        <dbReference type="EMBL" id="MDA3615979.1"/>
    </source>
</evidence>
<dbReference type="SUPFAM" id="SSF48452">
    <property type="entry name" value="TPR-like"/>
    <property type="match status" value="1"/>
</dbReference>
<feature type="chain" id="PRO_5046075603" description="Tetratricopeptide repeat protein" evidence="1">
    <location>
        <begin position="20"/>
        <end position="454"/>
    </location>
</feature>
<organism evidence="2 3">
    <name type="scientific">Polluticaenibacter yanchengensis</name>
    <dbReference type="NCBI Taxonomy" id="3014562"/>
    <lineage>
        <taxon>Bacteria</taxon>
        <taxon>Pseudomonadati</taxon>
        <taxon>Bacteroidota</taxon>
        <taxon>Chitinophagia</taxon>
        <taxon>Chitinophagales</taxon>
        <taxon>Chitinophagaceae</taxon>
        <taxon>Polluticaenibacter</taxon>
    </lineage>
</organism>
<protein>
    <recommendedName>
        <fullName evidence="4">Tetratricopeptide repeat protein</fullName>
    </recommendedName>
</protein>
<dbReference type="InterPro" id="IPR011990">
    <property type="entry name" value="TPR-like_helical_dom_sf"/>
</dbReference>
<evidence type="ECO:0000313" key="3">
    <source>
        <dbReference type="Proteomes" id="UP001210231"/>
    </source>
</evidence>
<reference evidence="2 3" key="1">
    <citation type="submission" date="2022-12" db="EMBL/GenBank/DDBJ databases">
        <title>Chitinophagaceae gen. sp. nov., a new member of the family Chitinophagaceae, isolated from soil in a chemical factory.</title>
        <authorList>
            <person name="Ke Z."/>
        </authorList>
    </citation>
    <scope>NUCLEOTIDE SEQUENCE [LARGE SCALE GENOMIC DNA]</scope>
    <source>
        <strain evidence="2 3">LY-5</strain>
    </source>
</reference>
<gene>
    <name evidence="2" type="ORF">O3P16_14285</name>
</gene>
<name>A0ABT4UMA5_9BACT</name>
<dbReference type="Pfam" id="PF13181">
    <property type="entry name" value="TPR_8"/>
    <property type="match status" value="2"/>
</dbReference>
<dbReference type="InterPro" id="IPR019734">
    <property type="entry name" value="TPR_rpt"/>
</dbReference>